<dbReference type="SUPFAM" id="SSF140931">
    <property type="entry name" value="Fic-like"/>
    <property type="match status" value="1"/>
</dbReference>
<dbReference type="Proteomes" id="UP000218083">
    <property type="component" value="Unassembled WGS sequence"/>
</dbReference>
<keyword evidence="4" id="KW-1185">Reference proteome</keyword>
<dbReference type="InterPro" id="IPR036597">
    <property type="entry name" value="Fido-like_dom_sf"/>
</dbReference>
<dbReference type="PANTHER" id="PTHR13504">
    <property type="entry name" value="FIDO DOMAIN-CONTAINING PROTEIN DDB_G0283145"/>
    <property type="match status" value="1"/>
</dbReference>
<feature type="domain" description="Fido" evidence="2">
    <location>
        <begin position="131"/>
        <end position="280"/>
    </location>
</feature>
<dbReference type="PANTHER" id="PTHR13504:SF38">
    <property type="entry name" value="FIDO DOMAIN-CONTAINING PROTEIN"/>
    <property type="match status" value="1"/>
</dbReference>
<dbReference type="Gene3D" id="1.10.3290.10">
    <property type="entry name" value="Fido-like domain"/>
    <property type="match status" value="1"/>
</dbReference>
<gene>
    <name evidence="3" type="ORF">CK500_15690</name>
</gene>
<dbReference type="EMBL" id="NSKC01000012">
    <property type="protein sequence ID" value="PAU80302.1"/>
    <property type="molecule type" value="Genomic_DNA"/>
</dbReference>
<dbReference type="PIRSF" id="PIRSF038925">
    <property type="entry name" value="AMP-prot_trans"/>
    <property type="match status" value="1"/>
</dbReference>
<dbReference type="InterPro" id="IPR040198">
    <property type="entry name" value="Fido_containing"/>
</dbReference>
<evidence type="ECO:0000259" key="2">
    <source>
        <dbReference type="PROSITE" id="PS51459"/>
    </source>
</evidence>
<name>A0A2A2F6T0_9EURY</name>
<evidence type="ECO:0000313" key="3">
    <source>
        <dbReference type="EMBL" id="PAU80302.1"/>
    </source>
</evidence>
<proteinExistence type="predicted"/>
<organism evidence="3 4">
    <name type="scientific">Halorubrum salipaludis</name>
    <dbReference type="NCBI Taxonomy" id="2032630"/>
    <lineage>
        <taxon>Archaea</taxon>
        <taxon>Methanobacteriati</taxon>
        <taxon>Methanobacteriota</taxon>
        <taxon>Stenosarchaea group</taxon>
        <taxon>Halobacteria</taxon>
        <taxon>Halobacteriales</taxon>
        <taxon>Haloferacaceae</taxon>
        <taxon>Halorubrum</taxon>
    </lineage>
</organism>
<dbReference type="OrthoDB" id="350952at2157"/>
<dbReference type="Pfam" id="PF02661">
    <property type="entry name" value="Fic"/>
    <property type="match status" value="1"/>
</dbReference>
<dbReference type="InterPro" id="IPR025758">
    <property type="entry name" value="Fic/DOC_N"/>
</dbReference>
<dbReference type="InterPro" id="IPR026287">
    <property type="entry name" value="SoFic-like"/>
</dbReference>
<dbReference type="RefSeq" id="WP_095638136.1">
    <property type="nucleotide sequence ID" value="NZ_NSKC01000012.1"/>
</dbReference>
<protein>
    <submittedName>
        <fullName evidence="3">Cell filamentation protein Fic</fullName>
    </submittedName>
</protein>
<sequence length="379" mass="43065">MNPAEFEDGPGRIEPHNGLPCYNPASLPPELELTSEILDAYGDALYALGQLSTLHDHIENENLLLAPFVAREAAMSSQIEGTAVTVSDIILHEPDDDPEREAASERDIREAYNYVEAIQMGFNRLEQGESIDRTLLCELHESLLLDVRGEDKRPGTIRDTPVIIGPNQNPEDAQFIPAHPAHVSMLLDQLIAYNRMDNYPPLIDIVLSHYQFETIHPFRDGNGRFGRLLIMLQLYDAGLLDEPYLYLSAYFNRNRSEYFDKLLRVSRDGAWDEWVRFALTAIRDQAHDAYECGQELLDLRGRYLEQYEDYPAVRDIVTHLFEEPYLQASRAQEATGRSKKAVYNAIDMLSGDGIIDEITGKERGRVYRAPEILAIVETP</sequence>
<dbReference type="PROSITE" id="PS51459">
    <property type="entry name" value="FIDO"/>
    <property type="match status" value="1"/>
</dbReference>
<evidence type="ECO:0000313" key="4">
    <source>
        <dbReference type="Proteomes" id="UP000218083"/>
    </source>
</evidence>
<evidence type="ECO:0000256" key="1">
    <source>
        <dbReference type="SAM" id="MobiDB-lite"/>
    </source>
</evidence>
<reference evidence="3 4" key="1">
    <citation type="submission" date="2017-08" db="EMBL/GenBank/DDBJ databases">
        <title>The strain WRN001 was isolated from Binhai saline alkaline soil, Tianjin, China.</title>
        <authorList>
            <person name="Liu D."/>
            <person name="Zhang G."/>
        </authorList>
    </citation>
    <scope>NUCLEOTIDE SEQUENCE [LARGE SCALE GENOMIC DNA]</scope>
    <source>
        <strain evidence="3 4">WN019</strain>
    </source>
</reference>
<feature type="region of interest" description="Disordered" evidence="1">
    <location>
        <begin position="1"/>
        <end position="20"/>
    </location>
</feature>
<comment type="caution">
    <text evidence="3">The sequence shown here is derived from an EMBL/GenBank/DDBJ whole genome shotgun (WGS) entry which is preliminary data.</text>
</comment>
<dbReference type="InterPro" id="IPR003812">
    <property type="entry name" value="Fido"/>
</dbReference>
<dbReference type="Pfam" id="PF13784">
    <property type="entry name" value="Fic_N"/>
    <property type="match status" value="1"/>
</dbReference>
<accession>A0A2A2F6T0</accession>
<dbReference type="AlphaFoldDB" id="A0A2A2F6T0"/>